<dbReference type="Proteomes" id="UP000241890">
    <property type="component" value="Unassembled WGS sequence"/>
</dbReference>
<evidence type="ECO:0008006" key="5">
    <source>
        <dbReference type="Google" id="ProtNLM"/>
    </source>
</evidence>
<feature type="transmembrane region" description="Helical" evidence="2">
    <location>
        <begin position="7"/>
        <end position="27"/>
    </location>
</feature>
<feature type="transmembrane region" description="Helical" evidence="2">
    <location>
        <begin position="89"/>
        <end position="112"/>
    </location>
</feature>
<dbReference type="EMBL" id="BEYU01000109">
    <property type="protein sequence ID" value="GBG31873.1"/>
    <property type="molecule type" value="Genomic_DNA"/>
</dbReference>
<accession>A0A2R5GT93</accession>
<feature type="transmembrane region" description="Helical" evidence="2">
    <location>
        <begin position="59"/>
        <end position="77"/>
    </location>
</feature>
<organism evidence="3 4">
    <name type="scientific">Hondaea fermentalgiana</name>
    <dbReference type="NCBI Taxonomy" id="2315210"/>
    <lineage>
        <taxon>Eukaryota</taxon>
        <taxon>Sar</taxon>
        <taxon>Stramenopiles</taxon>
        <taxon>Bigyra</taxon>
        <taxon>Labyrinthulomycetes</taxon>
        <taxon>Thraustochytrida</taxon>
        <taxon>Thraustochytriidae</taxon>
        <taxon>Hondaea</taxon>
    </lineage>
</organism>
<name>A0A2R5GT93_9STRA</name>
<reference evidence="3 4" key="1">
    <citation type="submission" date="2017-12" db="EMBL/GenBank/DDBJ databases">
        <title>Sequencing, de novo assembly and annotation of complete genome of a new Thraustochytrid species, strain FCC1311.</title>
        <authorList>
            <person name="Sedici K."/>
            <person name="Godart F."/>
            <person name="Aiese Cigliano R."/>
            <person name="Sanseverino W."/>
            <person name="Barakat M."/>
            <person name="Ortet P."/>
            <person name="Marechal E."/>
            <person name="Cagnac O."/>
            <person name="Amato A."/>
        </authorList>
    </citation>
    <scope>NUCLEOTIDE SEQUENCE [LARGE SCALE GENOMIC DNA]</scope>
</reference>
<keyword evidence="2" id="KW-0472">Membrane</keyword>
<proteinExistence type="predicted"/>
<sequence>MEFRMVYMLVLWTLIGVLTLVFVLSSYKTEIVVAKDCEEDAKELAQVCPTSQRTISFSVLWQVFMVSLLTVGGIHMLRRHRNQTMVGFFIGVSFAMANWMLCKSVVFGWYVLSQEGLISAPQVKDARELSSGFRLYSRLAALSSVLLTVAYSVFALLLISFRQTITLGKSTHDVEREEEELDAPSRRTSASGSIISLVSPSSFSTSPASSPAHMQGSSSPSTAKSNASAAAVVSLDQV</sequence>
<feature type="region of interest" description="Disordered" evidence="1">
    <location>
        <begin position="172"/>
        <end position="226"/>
    </location>
</feature>
<feature type="compositionally biased region" description="Low complexity" evidence="1">
    <location>
        <begin position="189"/>
        <end position="226"/>
    </location>
</feature>
<evidence type="ECO:0000313" key="3">
    <source>
        <dbReference type="EMBL" id="GBG31873.1"/>
    </source>
</evidence>
<keyword evidence="4" id="KW-1185">Reference proteome</keyword>
<comment type="caution">
    <text evidence="3">The sequence shown here is derived from an EMBL/GenBank/DDBJ whole genome shotgun (WGS) entry which is preliminary data.</text>
</comment>
<keyword evidence="2" id="KW-1133">Transmembrane helix</keyword>
<dbReference type="AlphaFoldDB" id="A0A2R5GT93"/>
<evidence type="ECO:0000256" key="1">
    <source>
        <dbReference type="SAM" id="MobiDB-lite"/>
    </source>
</evidence>
<evidence type="ECO:0000256" key="2">
    <source>
        <dbReference type="SAM" id="Phobius"/>
    </source>
</evidence>
<gene>
    <name evidence="3" type="ORF">FCC1311_080982</name>
</gene>
<feature type="transmembrane region" description="Helical" evidence="2">
    <location>
        <begin position="139"/>
        <end position="159"/>
    </location>
</feature>
<keyword evidence="2" id="KW-0812">Transmembrane</keyword>
<dbReference type="InParanoid" id="A0A2R5GT93"/>
<evidence type="ECO:0000313" key="4">
    <source>
        <dbReference type="Proteomes" id="UP000241890"/>
    </source>
</evidence>
<protein>
    <recommendedName>
        <fullName evidence="5">Transmembrane protein</fullName>
    </recommendedName>
</protein>